<dbReference type="PROSITE" id="PS50103">
    <property type="entry name" value="ZF_C3H1"/>
    <property type="match status" value="1"/>
</dbReference>
<dbReference type="EMBL" id="CDMZ01000147">
    <property type="protein sequence ID" value="CEM07806.1"/>
    <property type="molecule type" value="Genomic_DNA"/>
</dbReference>
<feature type="zinc finger region" description="C3H1-type" evidence="4">
    <location>
        <begin position="1"/>
        <end position="23"/>
    </location>
</feature>
<evidence type="ECO:0000256" key="4">
    <source>
        <dbReference type="PROSITE-ProRule" id="PRU00723"/>
    </source>
</evidence>
<gene>
    <name evidence="7" type="ORF">Cvel_15360</name>
</gene>
<proteinExistence type="predicted"/>
<dbReference type="GO" id="GO:0008270">
    <property type="term" value="F:zinc ion binding"/>
    <property type="evidence" value="ECO:0007669"/>
    <property type="project" value="UniProtKB-KW"/>
</dbReference>
<feature type="compositionally biased region" description="Low complexity" evidence="5">
    <location>
        <begin position="316"/>
        <end position="335"/>
    </location>
</feature>
<keyword evidence="1 4" id="KW-0479">Metal-binding</keyword>
<evidence type="ECO:0000256" key="2">
    <source>
        <dbReference type="ARBA" id="ARBA00022771"/>
    </source>
</evidence>
<dbReference type="AlphaFoldDB" id="A0A0G4F5P1"/>
<dbReference type="SUPFAM" id="SSF90229">
    <property type="entry name" value="CCCH zinc finger"/>
    <property type="match status" value="1"/>
</dbReference>
<feature type="domain" description="C3H1-type" evidence="6">
    <location>
        <begin position="1"/>
        <end position="23"/>
    </location>
</feature>
<sequence length="344" mass="38106">MCWHFPYGNCVLGDKCNFAHSVNELRPRPDLRKMDLCAYTAKVSPAPDLSLIVSKNQPCPRLPHCAFSHDTSGDRGNHRKLEIVQQRIVIPHKCCMTMCTDISAEMYQARDEFNKLSDSIPELTPHPKVQGGIPMRDPRNLISRFAARQPPIQQSAHHNMNASNQPQQIQSFSDPRLRTDAYLQMHQFAPPRSNNIPPNMNRRGPRAGQNEDVTGVAPWASHSQERVPFSGHAANSLREWVEGSNNRTPSYPMTANPLTIQTNIQPNIPPPYEEEGSGLPPRPSLPSSGGHKHQGIPIDALPVPLGLQGFDGLGGEQVTVTTTQGQGGSFQQQQGETEESREES</sequence>
<dbReference type="InterPro" id="IPR000571">
    <property type="entry name" value="Znf_CCCH"/>
</dbReference>
<evidence type="ECO:0000256" key="1">
    <source>
        <dbReference type="ARBA" id="ARBA00022723"/>
    </source>
</evidence>
<keyword evidence="2 4" id="KW-0863">Zinc-finger</keyword>
<dbReference type="InterPro" id="IPR036855">
    <property type="entry name" value="Znf_CCCH_sf"/>
</dbReference>
<dbReference type="VEuPathDB" id="CryptoDB:Cvel_15360"/>
<evidence type="ECO:0000256" key="5">
    <source>
        <dbReference type="SAM" id="MobiDB-lite"/>
    </source>
</evidence>
<name>A0A0G4F5P1_9ALVE</name>
<evidence type="ECO:0000256" key="3">
    <source>
        <dbReference type="ARBA" id="ARBA00022833"/>
    </source>
</evidence>
<dbReference type="Gene3D" id="3.30.1370.210">
    <property type="match status" value="1"/>
</dbReference>
<reference evidence="7" key="1">
    <citation type="submission" date="2014-11" db="EMBL/GenBank/DDBJ databases">
        <authorList>
            <person name="Otto D Thomas"/>
            <person name="Naeem Raeece"/>
        </authorList>
    </citation>
    <scope>NUCLEOTIDE SEQUENCE</scope>
</reference>
<evidence type="ECO:0000313" key="7">
    <source>
        <dbReference type="EMBL" id="CEM07806.1"/>
    </source>
</evidence>
<feature type="region of interest" description="Disordered" evidence="5">
    <location>
        <begin position="243"/>
        <end position="344"/>
    </location>
</feature>
<keyword evidence="3 4" id="KW-0862">Zinc</keyword>
<evidence type="ECO:0000259" key="6">
    <source>
        <dbReference type="PROSITE" id="PS50103"/>
    </source>
</evidence>
<feature type="compositionally biased region" description="Polar residues" evidence="5">
    <location>
        <begin position="243"/>
        <end position="258"/>
    </location>
</feature>
<accession>A0A0G4F5P1</accession>
<protein>
    <recommendedName>
        <fullName evidence="6">C3H1-type domain-containing protein</fullName>
    </recommendedName>
</protein>
<organism evidence="7">
    <name type="scientific">Chromera velia CCMP2878</name>
    <dbReference type="NCBI Taxonomy" id="1169474"/>
    <lineage>
        <taxon>Eukaryota</taxon>
        <taxon>Sar</taxon>
        <taxon>Alveolata</taxon>
        <taxon>Colpodellida</taxon>
        <taxon>Chromeraceae</taxon>
        <taxon>Chromera</taxon>
    </lineage>
</organism>
<feature type="region of interest" description="Disordered" evidence="5">
    <location>
        <begin position="189"/>
        <end position="208"/>
    </location>
</feature>